<evidence type="ECO:0000313" key="3">
    <source>
        <dbReference type="Proteomes" id="UP000071118"/>
    </source>
</evidence>
<protein>
    <submittedName>
        <fullName evidence="2">Uncharacterized protein</fullName>
    </submittedName>
</protein>
<dbReference type="RefSeq" id="XP_746071.1">
    <property type="nucleotide sequence ID" value="XM_740978.1"/>
</dbReference>
<keyword evidence="3" id="KW-1185">Reference proteome</keyword>
<evidence type="ECO:0000313" key="1">
    <source>
        <dbReference type="EMBL" id="SCM00404.1"/>
    </source>
</evidence>
<dbReference type="VEuPathDB" id="PlasmoDB:PCHAS_0709900"/>
<name>A0A077TIM9_PLACU</name>
<organism evidence="2 3">
    <name type="scientific">Plasmodium chabaudi chabaudi</name>
    <dbReference type="NCBI Taxonomy" id="31271"/>
    <lineage>
        <taxon>Eukaryota</taxon>
        <taxon>Sar</taxon>
        <taxon>Alveolata</taxon>
        <taxon>Apicomplexa</taxon>
        <taxon>Aconoidasida</taxon>
        <taxon>Haemosporida</taxon>
        <taxon>Plasmodiidae</taxon>
        <taxon>Plasmodium</taxon>
        <taxon>Plasmodium (Vinckeia)</taxon>
    </lineage>
</organism>
<dbReference type="EMBL" id="LK022884">
    <property type="protein sequence ID" value="VTZ67968.1"/>
    <property type="molecule type" value="Genomic_DNA"/>
</dbReference>
<dbReference type="EMBL" id="LT608173">
    <property type="protein sequence ID" value="SCM00404.1"/>
    <property type="molecule type" value="Genomic_DNA"/>
</dbReference>
<dbReference type="Proteomes" id="UP000507163">
    <property type="component" value="Chromosome 7"/>
</dbReference>
<reference evidence="2 3" key="1">
    <citation type="journal article" date="2014" name="BMC Biol.">
        <title>A comprehensive evaluation of rodent malaria parasite genomes and gene expression.</title>
        <authorList>
            <person name="Otto T.D."/>
            <person name="Bohme U."/>
            <person name="Jackson A.P."/>
            <person name="Hunt M."/>
            <person name="Franke-Fayard B."/>
            <person name="Hoeijmakers W.A."/>
            <person name="Religa A.A."/>
            <person name="Robertson L."/>
            <person name="Sanders M."/>
            <person name="Ogun S.A."/>
            <person name="Cunningham D."/>
            <person name="Erhart A."/>
            <person name="Billker O."/>
            <person name="Khan S.M."/>
            <person name="Stunnenberg H.G."/>
            <person name="Langhorne J."/>
            <person name="Holder A.A."/>
            <person name="Waters A.P."/>
            <person name="Newbold C.I."/>
            <person name="Pain A."/>
            <person name="Berriman M."/>
            <person name="Janse C.J."/>
        </authorList>
    </citation>
    <scope>NUCLEOTIDE SEQUENCE [LARGE SCALE GENOMIC DNA]</scope>
    <source>
        <strain evidence="2 3">AS</strain>
    </source>
</reference>
<reference evidence="2" key="3">
    <citation type="submission" date="2019-05" db="EMBL/GenBank/DDBJ databases">
        <authorList>
            <consortium name="Pathogen Informatics"/>
        </authorList>
    </citation>
    <scope>NUCLEOTIDE SEQUENCE</scope>
    <source>
        <strain evidence="1 4">AJ</strain>
        <strain evidence="2">AS</strain>
    </source>
</reference>
<reference evidence="2" key="2">
    <citation type="submission" date="2014-05" db="EMBL/GenBank/DDBJ databases">
        <authorList>
            <person name="Aslett M.A."/>
            <person name="De Silva N."/>
        </authorList>
    </citation>
    <scope>NUCLEOTIDE SEQUENCE</scope>
    <source>
        <strain evidence="2">AS</strain>
    </source>
</reference>
<dbReference type="GeneID" id="3499198"/>
<sequence length="167" mass="18913">METSKLQYIKSMQNNEHDHNVYQEDTNISLSQGNYVESPQNIGKTISMSGYYTLPHEGDRSMDANNIPYIIPDATESRIPIDPTTMQATAALNQSLMYQNHGLPTDYPYQMFNGMNSMYGGGVPQYYGGMNMPMNPYYDPYGLINPLSCSPVNAEKSKKKVKRFYCC</sequence>
<proteinExistence type="predicted"/>
<dbReference type="Proteomes" id="UP000071118">
    <property type="component" value="Chromosome 7"/>
</dbReference>
<accession>A0A077TIM9</accession>
<dbReference type="AlphaFoldDB" id="A0A077TIM9"/>
<evidence type="ECO:0000313" key="2">
    <source>
        <dbReference type="EMBL" id="VTZ67968.1"/>
    </source>
</evidence>
<dbReference type="KEGG" id="pcb:PCHAS_0709900"/>
<evidence type="ECO:0000313" key="4">
    <source>
        <dbReference type="Proteomes" id="UP000507163"/>
    </source>
</evidence>
<dbReference type="OrthoDB" id="368942at2759"/>
<gene>
    <name evidence="1" type="ORF">PCHAJ_000122300</name>
    <name evidence="2" type="ORF">PCHAS_0709900</name>
</gene>